<accession>A0A974BRD7</accession>
<keyword evidence="5 11" id="KW-0863">Zinc-finger</keyword>
<keyword evidence="7" id="KW-0805">Transcription regulation</keyword>
<organism evidence="13 14">
    <name type="scientific">Xenopus laevis</name>
    <name type="common">African clawed frog</name>
    <dbReference type="NCBI Taxonomy" id="8355"/>
    <lineage>
        <taxon>Eukaryota</taxon>
        <taxon>Metazoa</taxon>
        <taxon>Chordata</taxon>
        <taxon>Craniata</taxon>
        <taxon>Vertebrata</taxon>
        <taxon>Euteleostomi</taxon>
        <taxon>Amphibia</taxon>
        <taxon>Batrachia</taxon>
        <taxon>Anura</taxon>
        <taxon>Pipoidea</taxon>
        <taxon>Pipidae</taxon>
        <taxon>Xenopodinae</taxon>
        <taxon>Xenopus</taxon>
        <taxon>Xenopus</taxon>
    </lineage>
</organism>
<dbReference type="Pfam" id="PF13912">
    <property type="entry name" value="zf-C2H2_6"/>
    <property type="match status" value="2"/>
</dbReference>
<dbReference type="GO" id="GO:0005634">
    <property type="term" value="C:nucleus"/>
    <property type="evidence" value="ECO:0000318"/>
    <property type="project" value="GO_Central"/>
</dbReference>
<feature type="region of interest" description="Disordered" evidence="12">
    <location>
        <begin position="388"/>
        <end position="418"/>
    </location>
</feature>
<keyword evidence="8" id="KW-0238">DNA-binding</keyword>
<dbReference type="FunFam" id="3.30.160.60:FF:001345">
    <property type="entry name" value="zinc finger protein 646"/>
    <property type="match status" value="2"/>
</dbReference>
<feature type="compositionally biased region" description="Polar residues" evidence="12">
    <location>
        <begin position="1937"/>
        <end position="1951"/>
    </location>
</feature>
<keyword evidence="9" id="KW-0804">Transcription</keyword>
<dbReference type="InterPro" id="IPR013087">
    <property type="entry name" value="Znf_C2H2_type"/>
</dbReference>
<feature type="region of interest" description="Disordered" evidence="12">
    <location>
        <begin position="1314"/>
        <end position="1400"/>
    </location>
</feature>
<feature type="compositionally biased region" description="Basic residues" evidence="12">
    <location>
        <begin position="1585"/>
        <end position="1608"/>
    </location>
</feature>
<feature type="compositionally biased region" description="Polar residues" evidence="12">
    <location>
        <begin position="1348"/>
        <end position="1373"/>
    </location>
</feature>
<evidence type="ECO:0000256" key="8">
    <source>
        <dbReference type="ARBA" id="ARBA00023125"/>
    </source>
</evidence>
<dbReference type="GO" id="GO:0001228">
    <property type="term" value="F:DNA-binding transcription activator activity, RNA polymerase II-specific"/>
    <property type="evidence" value="ECO:0007669"/>
    <property type="project" value="TreeGrafter"/>
</dbReference>
<protein>
    <submittedName>
        <fullName evidence="14">Zinc finger protein 646 isoform X1</fullName>
    </submittedName>
</protein>
<comment type="subcellular location">
    <subcellularLocation>
        <location evidence="1">Nucleus</location>
    </subcellularLocation>
</comment>
<keyword evidence="3" id="KW-0479">Metal-binding</keyword>
<evidence type="ECO:0000256" key="1">
    <source>
        <dbReference type="ARBA" id="ARBA00004123"/>
    </source>
</evidence>
<evidence type="ECO:0000256" key="10">
    <source>
        <dbReference type="ARBA" id="ARBA00023242"/>
    </source>
</evidence>
<dbReference type="GO" id="GO:0000978">
    <property type="term" value="F:RNA polymerase II cis-regulatory region sequence-specific DNA binding"/>
    <property type="evidence" value="ECO:0007669"/>
    <property type="project" value="TreeGrafter"/>
</dbReference>
<dbReference type="FunFam" id="3.30.160.60:FF:002632">
    <property type="entry name" value="Zinc finger protein 646"/>
    <property type="match status" value="2"/>
</dbReference>
<dbReference type="FunFam" id="3.30.160.60:FF:002243">
    <property type="entry name" value="zinc finger protein 646"/>
    <property type="match status" value="1"/>
</dbReference>
<dbReference type="FunFam" id="3.30.160.60:FF:000340">
    <property type="entry name" value="zinc finger protein 473 isoform X1"/>
    <property type="match status" value="1"/>
</dbReference>
<keyword evidence="4" id="KW-0677">Repeat</keyword>
<comment type="similarity">
    <text evidence="2">Belongs to the krueppel C2H2-type zinc-finger protein family.</text>
</comment>
<evidence type="ECO:0000256" key="5">
    <source>
        <dbReference type="ARBA" id="ARBA00022771"/>
    </source>
</evidence>
<feature type="compositionally biased region" description="Low complexity" evidence="12">
    <location>
        <begin position="395"/>
        <end position="405"/>
    </location>
</feature>
<dbReference type="PROSITE" id="PS50157">
    <property type="entry name" value="ZINC_FINGER_C2H2_2"/>
    <property type="match status" value="32"/>
</dbReference>
<evidence type="ECO:0000313" key="13">
    <source>
        <dbReference type="Proteomes" id="UP000186698"/>
    </source>
</evidence>
<dbReference type="PANTHER" id="PTHR24376">
    <property type="entry name" value="ZINC FINGER PROTEIN"/>
    <property type="match status" value="1"/>
</dbReference>
<evidence type="ECO:0000256" key="9">
    <source>
        <dbReference type="ARBA" id="ARBA00023163"/>
    </source>
</evidence>
<evidence type="ECO:0000313" key="14">
    <source>
        <dbReference type="RefSeq" id="XP_018097583.1"/>
    </source>
</evidence>
<accession>A0A310UC83</accession>
<keyword evidence="6" id="KW-0862">Zinc</keyword>
<evidence type="ECO:0000256" key="4">
    <source>
        <dbReference type="ARBA" id="ARBA00022737"/>
    </source>
</evidence>
<dbReference type="RefSeq" id="XP_018097583.1">
    <property type="nucleotide sequence ID" value="XM_018242094.2"/>
</dbReference>
<dbReference type="GO" id="GO:0000977">
    <property type="term" value="F:RNA polymerase II transcription regulatory region sequence-specific DNA binding"/>
    <property type="evidence" value="ECO:0000318"/>
    <property type="project" value="GO_Central"/>
</dbReference>
<evidence type="ECO:0000256" key="2">
    <source>
        <dbReference type="ARBA" id="ARBA00006991"/>
    </source>
</evidence>
<dbReference type="InterPro" id="IPR036236">
    <property type="entry name" value="Znf_C2H2_sf"/>
</dbReference>
<feature type="compositionally biased region" description="Polar residues" evidence="12">
    <location>
        <begin position="1314"/>
        <end position="1326"/>
    </location>
</feature>
<dbReference type="PaxDb" id="8355-A0A310UC83"/>
<name>A0A310UC83_XENLA</name>
<feature type="region of interest" description="Disordered" evidence="12">
    <location>
        <begin position="1"/>
        <end position="39"/>
    </location>
</feature>
<dbReference type="Proteomes" id="UP000186698">
    <property type="component" value="Chromosome 9_10S"/>
</dbReference>
<dbReference type="FunFam" id="3.30.160.60:FF:000620">
    <property type="entry name" value="Zinc finger protein 263"/>
    <property type="match status" value="1"/>
</dbReference>
<reference evidence="14" key="1">
    <citation type="submission" date="2025-08" db="UniProtKB">
        <authorList>
            <consortium name="RefSeq"/>
        </authorList>
    </citation>
    <scope>IDENTIFICATION</scope>
    <source>
        <strain evidence="14">J_2021</strain>
        <tissue evidence="14">Erythrocytes</tissue>
    </source>
</reference>
<dbReference type="PROSITE" id="PS00028">
    <property type="entry name" value="ZINC_FINGER_C2H2_1"/>
    <property type="match status" value="33"/>
</dbReference>
<feature type="compositionally biased region" description="Basic residues" evidence="12">
    <location>
        <begin position="1378"/>
        <end position="1390"/>
    </location>
</feature>
<evidence type="ECO:0000256" key="6">
    <source>
        <dbReference type="ARBA" id="ARBA00022833"/>
    </source>
</evidence>
<evidence type="ECO:0000256" key="12">
    <source>
        <dbReference type="SAM" id="MobiDB-lite"/>
    </source>
</evidence>
<feature type="compositionally biased region" description="Basic and acidic residues" evidence="12">
    <location>
        <begin position="1623"/>
        <end position="1646"/>
    </location>
</feature>
<dbReference type="GO" id="GO:0000981">
    <property type="term" value="F:DNA-binding transcription factor activity, RNA polymerase II-specific"/>
    <property type="evidence" value="ECO:0000318"/>
    <property type="project" value="GO_Central"/>
</dbReference>
<feature type="region of interest" description="Disordered" evidence="12">
    <location>
        <begin position="1933"/>
        <end position="1975"/>
    </location>
</feature>
<dbReference type="KEGG" id="xla:108705279"/>
<gene>
    <name evidence="14" type="primary">LOC108705279</name>
</gene>
<sequence>MNERHFGSDQSDGASDNPINFSSMPELESPLQSPKEKRPYKCNQCDKTYRHAGSLVNHKKTHQIGLYSCLICQKEYSNPMGLKNHLRIHSEEKRFRCSECGECFRMARELSAHSKEAHAFNYGSNGENVPGSQESMGSGTPVVAENSSLISNIENYIAESMVPGDFSQLISKYYPDVNGEVECEESHNEQLETATELNDVQITDKSSEERRYTCKQCGKAYKHAGSLANHKQTHKVGVYQCGICFKEFSNPMAMKNHCRVHSDSRNSRLFKSPYSTSMLADHATLNNTALAKPQPAINNSRHVQEKCDEQLAMLDGSEGSMSEEETLKAPLDKLCSLQDSPPKRSSPSGKSNGQQTGIDTSIDIGLKDSCNHSTACDDMSAAALTRSFRPEDKASQSQSEQLGQEGTDEEEAKPGESLENRPFKCQACEKTYRHAGSLINHKKTHQTGVYSCSVCSKQLFNMAALKNHLRAHFKSRVGRRLGDSYFEPASFSDELFHSAEESHKCEVCNEILVSKKDFLQHQVFHQQECIKDACNDVAKAEVDTTMENCWGENLQSSQGSSAHSAYSSAPVILDVIKMEIENLSSQQPLEQSSHQGTIEMPGEGFRKESIGDGFKNTLACFEQSSEDQIISKETDFSGVEEHDPTSDDRPYKCEACGRTYRHKSSLLNHKLTHQTGVYKCSICPKQYSNLMALRNHLRFHSRRSSGKQSSTSLQSHQFPHHKLKEHQNMGSPTHVTSLQLSLNEEEAYTTPLNEADVASTEQTAGELPILCSCGKFFNCAKSFQTHSQFCMKTVADSSSTVISTELKSETFLLSEAVVETKEATEAHGNIPEAQEQQTGRKLYECNLCEKSYRHSGSLINHKRTHQTGDYVCSVCSKHVHNLAALKNHLRIHHNVKRRQGERSDISGVLFPDMYFSQGNQEMFICGNCDEMFQSEQDLLTHQEMHLQLGDSWDQGQDLGMMELNATSTEEKESSFMGFEGYNDWESLKVSESVKGTDQDPENEDLDSTEKENCYSCDECGEQFRSAVELTNHKHTHQTGIYQCSFCPKEYPDLLSLRNHFVSHTKLQVLRNGNQEASDGSEDRELVDSLPSYDNRYDCGHCGMIFSNEADFHQHQVAHENQVISSLPGNSVEDDQLREFSFPMHTSEQELLRSINNEMESGESGDVSDGGPHLSHICGFCGKTYDDLASLEVHSLSHADDVPPADNSHIGAEVDLVDTNMQANTDTKQEEEETNPVAHSKNDENQECRPYTCDKCGKSYRHGGSLVNHKKTHLVGNFKCFVCSRQYPNLAAFRNHLRHHPKCKKQASYSNIQELQAQSPSDGTHSGDNGEIVISSPASSVPLPDPYASQENANECSNPLYNNTSLQNHTSVHLPSQPHKTRYKSLSRHGGVRSARISGRRRRLVANRSLDDSVQNSSKKDSQNASEALDKPVQICPFCGKVFLFVDELLKHLSESCDSSKCNKETGSTNTVDQVDIKEKAPLSLCSVGQNRETEETSQQRPFRCEVCGRSYRHAGSLINHKQTHKTGIFRCAICQKPFFNLMAMKNHNRIHFELKRHKCLDCGKAFRLCKQLETHQRIHKEKASAKRPGRRNGRVVRPRRGSALQKRKSLCDDVPASNVSKDSSVKDKERRDRKSLGASAKRDPDARPYQCKECGRSYRHAGSLFNHKKSHTMGHYCCSICGKTYPNLMAMKNHQRTHYEAKRHACGECGKTFKWKRQLIRHQRVHIKEQIKQENGTSALESAALSTDLPGAIVAFTQEFEGSSSKAFTEATLQPNCTHCGKVFSYNDLENHVCIEISVTEGPVKVENCQNEVGRPPDSSQGHQAEERPYRCNLCGRTYRHAGSLLNHKNTHKTGLYKCSVCLKQFCNPMAMKNHCRTHTAEKRFQCLECGKAFRSSRELICHERVHTSERPFHCPICNCGFSSKLTLRHHQRSHSKLPSLSTRTVPSSQAVPAEGTKTCEEDPSGSAEVASNIDSSNGQEERRFKCNQCDRSYRHAGSLLNHRKTHSTGVYQCPDCHKEFFNLLALKNHLRIHRYPCPDCGKAFRIASHLATHLKIHEQGGPFTCQHCSKRFFCLSTFEQHQLTHNTQDTDVLEPPPMGNLKVEVT</sequence>
<evidence type="ECO:0000256" key="11">
    <source>
        <dbReference type="PROSITE-ProRule" id="PRU00042"/>
    </source>
</evidence>
<feature type="region of interest" description="Disordered" evidence="12">
    <location>
        <begin position="1577"/>
        <end position="1648"/>
    </location>
</feature>
<dbReference type="FunFam" id="3.30.160.60:FF:000729">
    <property type="entry name" value="Zinc finger protein 646"/>
    <property type="match status" value="2"/>
</dbReference>
<dbReference type="CTD" id="108705279"/>
<dbReference type="FunFam" id="3.30.160.60:FF:000446">
    <property type="entry name" value="Zinc finger protein"/>
    <property type="match status" value="2"/>
</dbReference>
<feature type="compositionally biased region" description="Polar residues" evidence="12">
    <location>
        <begin position="8"/>
        <end position="23"/>
    </location>
</feature>
<evidence type="ECO:0000256" key="3">
    <source>
        <dbReference type="ARBA" id="ARBA00022723"/>
    </source>
</evidence>
<dbReference type="Pfam" id="PF00096">
    <property type="entry name" value="zf-C2H2"/>
    <property type="match status" value="15"/>
</dbReference>
<dbReference type="STRING" id="8355.A0A310UC83"/>
<dbReference type="PANTHER" id="PTHR24376:SF235">
    <property type="entry name" value="C2H2-TYPE DOMAIN-CONTAINING PROTEIN"/>
    <property type="match status" value="1"/>
</dbReference>
<feature type="region of interest" description="Disordered" evidence="12">
    <location>
        <begin position="1224"/>
        <end position="1243"/>
    </location>
</feature>
<dbReference type="GeneID" id="108705279"/>
<dbReference type="SUPFAM" id="SSF57667">
    <property type="entry name" value="beta-beta-alpha zinc fingers"/>
    <property type="match status" value="17"/>
</dbReference>
<dbReference type="FunFam" id="3.30.160.60:FF:002353">
    <property type="entry name" value="Zinc finger protein 646"/>
    <property type="match status" value="1"/>
</dbReference>
<dbReference type="SMART" id="SM00355">
    <property type="entry name" value="ZnF_C2H2"/>
    <property type="match status" value="34"/>
</dbReference>
<evidence type="ECO:0000256" key="7">
    <source>
        <dbReference type="ARBA" id="ARBA00023015"/>
    </source>
</evidence>
<dbReference type="FunFam" id="3.30.160.60:FF:000065">
    <property type="entry name" value="B-cell CLL/lymphoma 6, member B"/>
    <property type="match status" value="1"/>
</dbReference>
<proteinExistence type="inferred from homology"/>
<keyword evidence="10" id="KW-0539">Nucleus</keyword>
<dbReference type="GO" id="GO:0008270">
    <property type="term" value="F:zinc ion binding"/>
    <property type="evidence" value="ECO:0007669"/>
    <property type="project" value="UniProtKB-KW"/>
</dbReference>
<dbReference type="FunFam" id="3.30.160.60:FF:001228">
    <property type="entry name" value="Zinc finger protein 236"/>
    <property type="match status" value="1"/>
</dbReference>
<feature type="region of interest" description="Disordered" evidence="12">
    <location>
        <begin position="335"/>
        <end position="361"/>
    </location>
</feature>
<dbReference type="OrthoDB" id="8117402at2759"/>
<dbReference type="Gene3D" id="3.30.160.60">
    <property type="entry name" value="Classic Zinc Finger"/>
    <property type="match status" value="20"/>
</dbReference>
<dbReference type="Bgee" id="108705279">
    <property type="expression patterns" value="Expressed in blastula and 19 other cell types or tissues"/>
</dbReference>
<dbReference type="GO" id="GO:0006357">
    <property type="term" value="P:regulation of transcription by RNA polymerase II"/>
    <property type="evidence" value="ECO:0000318"/>
    <property type="project" value="GO_Central"/>
</dbReference>
<keyword evidence="13" id="KW-1185">Reference proteome</keyword>